<dbReference type="PANTHER" id="PTHR31561">
    <property type="entry name" value="3-KETOACYL-COA SYNTHASE"/>
    <property type="match status" value="1"/>
</dbReference>
<feature type="domain" description="FAE" evidence="3">
    <location>
        <begin position="64"/>
        <end position="208"/>
    </location>
</feature>
<evidence type="ECO:0000256" key="2">
    <source>
        <dbReference type="ARBA" id="ARBA00047375"/>
    </source>
</evidence>
<dbReference type="GO" id="GO:0006633">
    <property type="term" value="P:fatty acid biosynthetic process"/>
    <property type="evidence" value="ECO:0007669"/>
    <property type="project" value="InterPro"/>
</dbReference>
<keyword evidence="1" id="KW-0808">Transferase</keyword>
<keyword evidence="5" id="KW-1185">Reference proteome</keyword>
<evidence type="ECO:0000313" key="4">
    <source>
        <dbReference type="EMBL" id="WMV32415.1"/>
    </source>
</evidence>
<dbReference type="Pfam" id="PF08392">
    <property type="entry name" value="FAE1_CUT1_RppA"/>
    <property type="match status" value="1"/>
</dbReference>
<dbReference type="GO" id="GO:0009922">
    <property type="term" value="F:fatty acid elongase activity"/>
    <property type="evidence" value="ECO:0007669"/>
    <property type="project" value="UniProtKB-EC"/>
</dbReference>
<evidence type="ECO:0000256" key="1">
    <source>
        <dbReference type="ARBA" id="ARBA00023315"/>
    </source>
</evidence>
<comment type="catalytic activity">
    <reaction evidence="2">
        <text>a very-long-chain acyl-CoA + malonyl-CoA + H(+) = a very-long-chain 3-oxoacyl-CoA + CO2 + CoA</text>
        <dbReference type="Rhea" id="RHEA:32727"/>
        <dbReference type="ChEBI" id="CHEBI:15378"/>
        <dbReference type="ChEBI" id="CHEBI:16526"/>
        <dbReference type="ChEBI" id="CHEBI:57287"/>
        <dbReference type="ChEBI" id="CHEBI:57384"/>
        <dbReference type="ChEBI" id="CHEBI:90725"/>
        <dbReference type="ChEBI" id="CHEBI:90736"/>
        <dbReference type="EC" id="2.3.1.199"/>
    </reaction>
</comment>
<gene>
    <name evidence="4" type="ORF">MTR67_025800</name>
</gene>
<evidence type="ECO:0000313" key="5">
    <source>
        <dbReference type="Proteomes" id="UP001234989"/>
    </source>
</evidence>
<dbReference type="AlphaFoldDB" id="A0AAF0R479"/>
<dbReference type="Proteomes" id="UP001234989">
    <property type="component" value="Chromosome 6"/>
</dbReference>
<dbReference type="InterPro" id="IPR012392">
    <property type="entry name" value="3-ktacl-CoA_syn"/>
</dbReference>
<dbReference type="InterPro" id="IPR016039">
    <property type="entry name" value="Thiolase-like"/>
</dbReference>
<dbReference type="Gene3D" id="3.40.47.10">
    <property type="match status" value="1"/>
</dbReference>
<dbReference type="SUPFAM" id="SSF53901">
    <property type="entry name" value="Thiolase-like"/>
    <property type="match status" value="1"/>
</dbReference>
<protein>
    <recommendedName>
        <fullName evidence="3">FAE domain-containing protein</fullName>
    </recommendedName>
</protein>
<organism evidence="4 5">
    <name type="scientific">Solanum verrucosum</name>
    <dbReference type="NCBI Taxonomy" id="315347"/>
    <lineage>
        <taxon>Eukaryota</taxon>
        <taxon>Viridiplantae</taxon>
        <taxon>Streptophyta</taxon>
        <taxon>Embryophyta</taxon>
        <taxon>Tracheophyta</taxon>
        <taxon>Spermatophyta</taxon>
        <taxon>Magnoliopsida</taxon>
        <taxon>eudicotyledons</taxon>
        <taxon>Gunneridae</taxon>
        <taxon>Pentapetalae</taxon>
        <taxon>asterids</taxon>
        <taxon>lamiids</taxon>
        <taxon>Solanales</taxon>
        <taxon>Solanaceae</taxon>
        <taxon>Solanoideae</taxon>
        <taxon>Solaneae</taxon>
        <taxon>Solanum</taxon>
    </lineage>
</organism>
<dbReference type="InterPro" id="IPR013601">
    <property type="entry name" value="FAE1_typ3_polyketide_synth"/>
</dbReference>
<sequence length="218" mass="24763">MRTTLRPSFFETNLTEEKREKYKEEKPQEIWGLFRFSASRSRLDRFPIFSSAESVGVVQETFTFVNFACYKPNEADMMSKQQLLDIMSSTFNEEVVHLQKKVLERSGYSDKTFIPEGIRRLPEKLLTFEESKKETEKVMFGAIDDLLAKTKVKAREILIVIVNIGIPSMIVNHYKLGSNVLTYTISGMGCSAGLISIDLANQLLQAKNLGWTDGATKA</sequence>
<name>A0AAF0R479_SOLVR</name>
<keyword evidence="1" id="KW-0012">Acyltransferase</keyword>
<dbReference type="GO" id="GO:0016020">
    <property type="term" value="C:membrane"/>
    <property type="evidence" value="ECO:0007669"/>
    <property type="project" value="InterPro"/>
</dbReference>
<evidence type="ECO:0000259" key="3">
    <source>
        <dbReference type="Pfam" id="PF08392"/>
    </source>
</evidence>
<dbReference type="EMBL" id="CP133617">
    <property type="protein sequence ID" value="WMV32415.1"/>
    <property type="molecule type" value="Genomic_DNA"/>
</dbReference>
<reference evidence="4" key="1">
    <citation type="submission" date="2023-08" db="EMBL/GenBank/DDBJ databases">
        <title>A de novo genome assembly of Solanum verrucosum Schlechtendal, a Mexican diploid species geographically isolated from the other diploid A-genome species in potato relatives.</title>
        <authorList>
            <person name="Hosaka K."/>
        </authorList>
    </citation>
    <scope>NUCLEOTIDE SEQUENCE</scope>
    <source>
        <tissue evidence="4">Young leaves</tissue>
    </source>
</reference>
<proteinExistence type="predicted"/>
<accession>A0AAF0R479</accession>